<comment type="caution">
    <text evidence="2">The sequence shown here is derived from an EMBL/GenBank/DDBJ whole genome shotgun (WGS) entry which is preliminary data.</text>
</comment>
<feature type="region of interest" description="Disordered" evidence="1">
    <location>
        <begin position="27"/>
        <end position="103"/>
    </location>
</feature>
<sequence length="103" mass="11595">MLSSLSKFVTYPRLSLSLVKQQYLFASSKADSTSPKTGDTRESGTKDIHKPTIDASHQSGKKSKQERIAWEKEEQGVSSDIQTRQIRIPPDEKQDVKTKTSKK</sequence>
<evidence type="ECO:0000313" key="3">
    <source>
        <dbReference type="Proteomes" id="UP000663864"/>
    </source>
</evidence>
<reference evidence="2" key="1">
    <citation type="submission" date="2021-02" db="EMBL/GenBank/DDBJ databases">
        <authorList>
            <person name="Nowell W R."/>
        </authorList>
    </citation>
    <scope>NUCLEOTIDE SEQUENCE</scope>
</reference>
<accession>A0A814QCK5</accession>
<feature type="compositionally biased region" description="Polar residues" evidence="1">
    <location>
        <begin position="76"/>
        <end position="85"/>
    </location>
</feature>
<dbReference type="EMBL" id="CAJNOT010000964">
    <property type="protein sequence ID" value="CAF1118493.1"/>
    <property type="molecule type" value="Genomic_DNA"/>
</dbReference>
<protein>
    <submittedName>
        <fullName evidence="2">Uncharacterized protein</fullName>
    </submittedName>
</protein>
<evidence type="ECO:0000313" key="2">
    <source>
        <dbReference type="EMBL" id="CAF1118493.1"/>
    </source>
</evidence>
<feature type="compositionally biased region" description="Basic and acidic residues" evidence="1">
    <location>
        <begin position="38"/>
        <end position="52"/>
    </location>
</feature>
<dbReference type="AlphaFoldDB" id="A0A814QCK5"/>
<dbReference type="Proteomes" id="UP000663864">
    <property type="component" value="Unassembled WGS sequence"/>
</dbReference>
<name>A0A814QCK5_9BILA</name>
<proteinExistence type="predicted"/>
<feature type="compositionally biased region" description="Basic and acidic residues" evidence="1">
    <location>
        <begin position="89"/>
        <end position="103"/>
    </location>
</feature>
<organism evidence="2 3">
    <name type="scientific">Rotaria sordida</name>
    <dbReference type="NCBI Taxonomy" id="392033"/>
    <lineage>
        <taxon>Eukaryota</taxon>
        <taxon>Metazoa</taxon>
        <taxon>Spiralia</taxon>
        <taxon>Gnathifera</taxon>
        <taxon>Rotifera</taxon>
        <taxon>Eurotatoria</taxon>
        <taxon>Bdelloidea</taxon>
        <taxon>Philodinida</taxon>
        <taxon>Philodinidae</taxon>
        <taxon>Rotaria</taxon>
    </lineage>
</organism>
<feature type="compositionally biased region" description="Basic and acidic residues" evidence="1">
    <location>
        <begin position="63"/>
        <end position="75"/>
    </location>
</feature>
<gene>
    <name evidence="2" type="ORF">ZHD862_LOCUS18499</name>
</gene>
<evidence type="ECO:0000256" key="1">
    <source>
        <dbReference type="SAM" id="MobiDB-lite"/>
    </source>
</evidence>